<dbReference type="PRINTS" id="PR00081">
    <property type="entry name" value="GDHRDH"/>
</dbReference>
<dbReference type="Pfam" id="PF00106">
    <property type="entry name" value="adh_short"/>
    <property type="match status" value="1"/>
</dbReference>
<dbReference type="Gene3D" id="3.40.50.720">
    <property type="entry name" value="NAD(P)-binding Rossmann-like Domain"/>
    <property type="match status" value="1"/>
</dbReference>
<dbReference type="PRINTS" id="PR00080">
    <property type="entry name" value="SDRFAMILY"/>
</dbReference>
<gene>
    <name evidence="5" type="ORF">NJ75_02491</name>
</gene>
<proteinExistence type="inferred from homology"/>
<dbReference type="CDD" id="cd05353">
    <property type="entry name" value="hydroxyacyl-CoA-like_DH_SDR_c-like"/>
    <property type="match status" value="1"/>
</dbReference>
<dbReference type="InterPro" id="IPR036291">
    <property type="entry name" value="NAD(P)-bd_dom_sf"/>
</dbReference>
<dbReference type="Proteomes" id="UP000031338">
    <property type="component" value="Unassembled WGS sequence"/>
</dbReference>
<sequence>MDEELRFDGRVVVVTGAGGGLGRQYALMFGGRGAKVVVNDLGGDEKGSGSCSTAADNVVDEIRATGGQAVANYASVEEGALIIQAAVDNFGTVDVVINNAGILRDVSFHKMTDEDWTLLQRVHLNGTRAVTQAAWPILRDKGYGRIVMTTSAAAIYGNFGQANYAAAKLGILGLANALAEEGRSRNIQVNTIAPIAASRMTATAFPQEFLANLRAEAISPLVGWLAHENCSETKGLFEVGAGYIAKLRWERALGHAFGADRAFTLDDVARHWGRIVDFTDAEHPLGLNDSLEAVERALRA</sequence>
<name>A0A0B8ZHU9_9SPHN</name>
<organism evidence="5 6">
    <name type="scientific">Novosphingobium subterraneum</name>
    <dbReference type="NCBI Taxonomy" id="48936"/>
    <lineage>
        <taxon>Bacteria</taxon>
        <taxon>Pseudomonadati</taxon>
        <taxon>Pseudomonadota</taxon>
        <taxon>Alphaproteobacteria</taxon>
        <taxon>Sphingomonadales</taxon>
        <taxon>Sphingomonadaceae</taxon>
        <taxon>Novosphingobium</taxon>
    </lineage>
</organism>
<dbReference type="InterPro" id="IPR020904">
    <property type="entry name" value="Sc_DH/Rdtase_CS"/>
</dbReference>
<dbReference type="SUPFAM" id="SSF51735">
    <property type="entry name" value="NAD(P)-binding Rossmann-fold domains"/>
    <property type="match status" value="1"/>
</dbReference>
<dbReference type="InterPro" id="IPR051687">
    <property type="entry name" value="Peroxisomal_Beta-Oxidation"/>
</dbReference>
<evidence type="ECO:0000256" key="3">
    <source>
        <dbReference type="RuleBase" id="RU000363"/>
    </source>
</evidence>
<reference evidence="5 6" key="1">
    <citation type="submission" date="2014-10" db="EMBL/GenBank/DDBJ databases">
        <title>Draft genome sequence of Novosphingobium subterraneum DSM 12447.</title>
        <authorList>
            <person name="Gan H.M."/>
            <person name="Gan H.Y."/>
            <person name="Savka M.A."/>
        </authorList>
    </citation>
    <scope>NUCLEOTIDE SEQUENCE [LARGE SCALE GENOMIC DNA]</scope>
    <source>
        <strain evidence="5 6">DSM 12447</strain>
    </source>
</reference>
<dbReference type="PATRIC" id="fig|48936.3.peg.2498"/>
<dbReference type="InterPro" id="IPR002347">
    <property type="entry name" value="SDR_fam"/>
</dbReference>
<dbReference type="RefSeq" id="WP_011415065.1">
    <property type="nucleotide sequence ID" value="NZ_JRVC01000011.1"/>
</dbReference>
<dbReference type="EMBL" id="JRVC01000011">
    <property type="protein sequence ID" value="KHS45884.1"/>
    <property type="molecule type" value="Genomic_DNA"/>
</dbReference>
<evidence type="ECO:0000259" key="4">
    <source>
        <dbReference type="SMART" id="SM00822"/>
    </source>
</evidence>
<accession>A0A0B8ZHU9</accession>
<dbReference type="Gene3D" id="1.10.287.4290">
    <property type="match status" value="1"/>
</dbReference>
<evidence type="ECO:0000256" key="2">
    <source>
        <dbReference type="ARBA" id="ARBA00023002"/>
    </source>
</evidence>
<dbReference type="STRING" id="48936.NJ75_02491"/>
<evidence type="ECO:0000313" key="6">
    <source>
        <dbReference type="Proteomes" id="UP000031338"/>
    </source>
</evidence>
<dbReference type="PROSITE" id="PS00061">
    <property type="entry name" value="ADH_SHORT"/>
    <property type="match status" value="1"/>
</dbReference>
<dbReference type="GO" id="GO:0003857">
    <property type="term" value="F:(3S)-3-hydroxyacyl-CoA dehydrogenase (NAD+) activity"/>
    <property type="evidence" value="ECO:0007669"/>
    <property type="project" value="UniProtKB-EC"/>
</dbReference>
<dbReference type="EC" id="1.1.1.35" evidence="5"/>
<keyword evidence="6" id="KW-1185">Reference proteome</keyword>
<evidence type="ECO:0000256" key="1">
    <source>
        <dbReference type="ARBA" id="ARBA00006484"/>
    </source>
</evidence>
<feature type="domain" description="Ketoreductase" evidence="4">
    <location>
        <begin position="10"/>
        <end position="203"/>
    </location>
</feature>
<dbReference type="PANTHER" id="PTHR45024">
    <property type="entry name" value="DEHYDROGENASES, SHORT CHAIN"/>
    <property type="match status" value="1"/>
</dbReference>
<evidence type="ECO:0000313" key="5">
    <source>
        <dbReference type="EMBL" id="KHS45884.1"/>
    </source>
</evidence>
<dbReference type="InterPro" id="IPR057326">
    <property type="entry name" value="KR_dom"/>
</dbReference>
<dbReference type="PANTHER" id="PTHR45024:SF2">
    <property type="entry name" value="SCP2 DOMAIN-CONTAINING PROTEIN"/>
    <property type="match status" value="1"/>
</dbReference>
<comment type="caution">
    <text evidence="5">The sequence shown here is derived from an EMBL/GenBank/DDBJ whole genome shotgun (WGS) entry which is preliminary data.</text>
</comment>
<protein>
    <submittedName>
        <fullName evidence="5">3-hydroxyacyl-CoA dehydrogenase</fullName>
        <ecNumber evidence="5">1.1.1.35</ecNumber>
    </submittedName>
</protein>
<keyword evidence="2 5" id="KW-0560">Oxidoreductase</keyword>
<comment type="similarity">
    <text evidence="1 3">Belongs to the short-chain dehydrogenases/reductases (SDR) family.</text>
</comment>
<dbReference type="AlphaFoldDB" id="A0A0B8ZHU9"/>
<dbReference type="SMART" id="SM00822">
    <property type="entry name" value="PKS_KR"/>
    <property type="match status" value="1"/>
</dbReference>